<gene>
    <name evidence="11" type="primary">rsxC</name>
    <name evidence="8" type="synonym">rnfC</name>
    <name evidence="11" type="ORF">IMCC3135_01525</name>
</gene>
<feature type="region of interest" description="Disordered" evidence="9">
    <location>
        <begin position="501"/>
        <end position="532"/>
    </location>
</feature>
<dbReference type="PROSITE" id="PS00198">
    <property type="entry name" value="4FE4S_FER_1"/>
    <property type="match status" value="2"/>
</dbReference>
<organism evidence="11 12">
    <name type="scientific">Granulosicoccus antarcticus IMCC3135</name>
    <dbReference type="NCBI Taxonomy" id="1192854"/>
    <lineage>
        <taxon>Bacteria</taxon>
        <taxon>Pseudomonadati</taxon>
        <taxon>Pseudomonadota</taxon>
        <taxon>Gammaproteobacteria</taxon>
        <taxon>Chromatiales</taxon>
        <taxon>Granulosicoccaceae</taxon>
        <taxon>Granulosicoccus</taxon>
    </lineage>
</organism>
<feature type="binding site" evidence="8">
    <location>
        <position position="428"/>
    </location>
    <ligand>
        <name>[4Fe-4S] cluster</name>
        <dbReference type="ChEBI" id="CHEBI:49883"/>
        <label>2</label>
    </ligand>
</feature>
<dbReference type="KEGG" id="gai:IMCC3135_01525"/>
<feature type="domain" description="4Fe-4S ferredoxin-type" evidence="10">
    <location>
        <begin position="416"/>
        <end position="444"/>
    </location>
</feature>
<dbReference type="InterPro" id="IPR026902">
    <property type="entry name" value="RnfC_N"/>
</dbReference>
<evidence type="ECO:0000256" key="1">
    <source>
        <dbReference type="ARBA" id="ARBA00022448"/>
    </source>
</evidence>
<proteinExistence type="inferred from homology"/>
<evidence type="ECO:0000313" key="11">
    <source>
        <dbReference type="EMBL" id="ASJ70424.1"/>
    </source>
</evidence>
<evidence type="ECO:0000256" key="6">
    <source>
        <dbReference type="ARBA" id="ARBA00023004"/>
    </source>
</evidence>
<dbReference type="GO" id="GO:0051539">
    <property type="term" value="F:4 iron, 4 sulfur cluster binding"/>
    <property type="evidence" value="ECO:0007669"/>
    <property type="project" value="UniProtKB-KW"/>
</dbReference>
<comment type="subcellular location">
    <subcellularLocation>
        <location evidence="8">Cell inner membrane</location>
        <topology evidence="8">Peripheral membrane protein</topology>
    </subcellularLocation>
</comment>
<comment type="similarity">
    <text evidence="8">Belongs to the 4Fe4S bacterial-type ferredoxin family. RnfC subfamily.</text>
</comment>
<dbReference type="PANTHER" id="PTHR43034:SF2">
    <property type="entry name" value="ION-TRANSLOCATING OXIDOREDUCTASE COMPLEX SUBUNIT C"/>
    <property type="match status" value="1"/>
</dbReference>
<feature type="binding site" evidence="8">
    <location>
        <position position="392"/>
    </location>
    <ligand>
        <name>[4Fe-4S] cluster</name>
        <dbReference type="ChEBI" id="CHEBI:49883"/>
        <label>1</label>
    </ligand>
</feature>
<feature type="binding site" evidence="8">
    <location>
        <position position="396"/>
    </location>
    <ligand>
        <name>[4Fe-4S] cluster</name>
        <dbReference type="ChEBI" id="CHEBI:49883"/>
        <label>2</label>
    </ligand>
</feature>
<evidence type="ECO:0000259" key="10">
    <source>
        <dbReference type="PROSITE" id="PS51379"/>
    </source>
</evidence>
<feature type="binding site" evidence="8">
    <location>
        <position position="431"/>
    </location>
    <ligand>
        <name>[4Fe-4S] cluster</name>
        <dbReference type="ChEBI" id="CHEBI:49883"/>
        <label>2</label>
    </ligand>
</feature>
<evidence type="ECO:0000256" key="9">
    <source>
        <dbReference type="SAM" id="MobiDB-lite"/>
    </source>
</evidence>
<keyword evidence="6 8" id="KW-0408">Iron</keyword>
<dbReference type="PROSITE" id="PS51379">
    <property type="entry name" value="4FE4S_FER_2"/>
    <property type="match status" value="2"/>
</dbReference>
<comment type="subunit">
    <text evidence="8">The complex is composed of six subunits: RnfA, RnfB, RnfC, RnfD, RnfE and RnfG.</text>
</comment>
<keyword evidence="8" id="KW-0997">Cell inner membrane</keyword>
<dbReference type="Gene3D" id="3.40.50.11540">
    <property type="entry name" value="NADH-ubiquinone oxidoreductase 51kDa subunit"/>
    <property type="match status" value="1"/>
</dbReference>
<evidence type="ECO:0000256" key="7">
    <source>
        <dbReference type="ARBA" id="ARBA00023014"/>
    </source>
</evidence>
<dbReference type="InterPro" id="IPR010208">
    <property type="entry name" value="Ion_transpt_RnfC/RsxC"/>
</dbReference>
<keyword evidence="5 8" id="KW-0249">Electron transport</keyword>
<dbReference type="NCBIfam" id="TIGR01945">
    <property type="entry name" value="rnfC"/>
    <property type="match status" value="1"/>
</dbReference>
<sequence>MALAETGMNVLRRWWPALSDSQLPELHGGLALPRNKPGLPLDGKISTLPLPAQLVLPLLNYRREALTPLVSVGQQIQRGQMLAEGLIASASGCIVAIEPRAILHPSARHELCIVIQPDTDTADHSATHPIQNLLSIERLAQCGIRGLGGAGFATSEKFASAQVASGPLEILLINAVECEPLISCDEALMMCEAPAIIEAISALMSMTRCRRSVLAIENDKLAAISALQEALAAQPNSIELQLLPPIYPSGAERSLIQRITGQQLAAGERAAHRGILSINVATALAAHKAQAGVPLTSRIVTIAGEACPVPVNVRVTFGTTVADVLRMSGNQAVLDTCQSRGPDRYRVRVGGPLSGFDLMSLDAPVSATTNCISVHTLQADSTVQPCIRCGACSEVCPEQLLPQQLYWYARADHQEGAQRFGLDSCIECGCCDVVCPSAIALTATFRHAKDARREQQRQDAAAMAAEQRYLAREQRLAQRAAVREERRLAAKSKLAVSADPIADALNRARQRRKPRVDKAMNTGGDTGPDGQS</sequence>
<keyword evidence="3 8" id="KW-0479">Metal-binding</keyword>
<keyword evidence="7 8" id="KW-0411">Iron-sulfur</keyword>
<dbReference type="HAMAP" id="MF_00461">
    <property type="entry name" value="RsxC_RnfC"/>
    <property type="match status" value="1"/>
</dbReference>
<dbReference type="GO" id="GO:0005886">
    <property type="term" value="C:plasma membrane"/>
    <property type="evidence" value="ECO:0007669"/>
    <property type="project" value="UniProtKB-SubCell"/>
</dbReference>
<dbReference type="EC" id="7.-.-.-" evidence="8"/>
<dbReference type="OrthoDB" id="9767754at2"/>
<dbReference type="Proteomes" id="UP000250079">
    <property type="component" value="Chromosome"/>
</dbReference>
<comment type="function">
    <text evidence="8">Part of a membrane-bound complex that couples electron transfer with translocation of ions across the membrane.</text>
</comment>
<keyword evidence="8" id="KW-1278">Translocase</keyword>
<dbReference type="GO" id="GO:0046872">
    <property type="term" value="F:metal ion binding"/>
    <property type="evidence" value="ECO:0007669"/>
    <property type="project" value="UniProtKB-KW"/>
</dbReference>
<dbReference type="InterPro" id="IPR011538">
    <property type="entry name" value="Nuo51_FMN-bd"/>
</dbReference>
<keyword evidence="2 8" id="KW-0004">4Fe-4S</keyword>
<dbReference type="InterPro" id="IPR017900">
    <property type="entry name" value="4Fe4S_Fe_S_CS"/>
</dbReference>
<keyword evidence="8" id="KW-1003">Cell membrane</keyword>
<dbReference type="SUPFAM" id="SSF46548">
    <property type="entry name" value="alpha-helical ferredoxin"/>
    <property type="match status" value="1"/>
</dbReference>
<dbReference type="PANTHER" id="PTHR43034">
    <property type="entry name" value="ION-TRANSLOCATING OXIDOREDUCTASE COMPLEX SUBUNIT C"/>
    <property type="match status" value="1"/>
</dbReference>
<evidence type="ECO:0000313" key="12">
    <source>
        <dbReference type="Proteomes" id="UP000250079"/>
    </source>
</evidence>
<reference evidence="11 12" key="1">
    <citation type="submission" date="2016-12" db="EMBL/GenBank/DDBJ databases">
        <authorList>
            <person name="Song W.-J."/>
            <person name="Kurnit D.M."/>
        </authorList>
    </citation>
    <scope>NUCLEOTIDE SEQUENCE [LARGE SCALE GENOMIC DNA]</scope>
    <source>
        <strain evidence="11 12">IMCC3135</strain>
    </source>
</reference>
<feature type="binding site" evidence="8">
    <location>
        <position position="386"/>
    </location>
    <ligand>
        <name>[4Fe-4S] cluster</name>
        <dbReference type="ChEBI" id="CHEBI:49883"/>
        <label>1</label>
    </ligand>
</feature>
<accession>A0A2Z2NTI1</accession>
<dbReference type="InterPro" id="IPR017896">
    <property type="entry name" value="4Fe4S_Fe-S-bd"/>
</dbReference>
<dbReference type="NCBIfam" id="NF003454">
    <property type="entry name" value="PRK05035.1"/>
    <property type="match status" value="1"/>
</dbReference>
<dbReference type="RefSeq" id="WP_088915972.1">
    <property type="nucleotide sequence ID" value="NZ_CP018632.1"/>
</dbReference>
<evidence type="ECO:0000256" key="8">
    <source>
        <dbReference type="HAMAP-Rule" id="MF_00461"/>
    </source>
</evidence>
<comment type="cofactor">
    <cofactor evidence="8">
        <name>[4Fe-4S] cluster</name>
        <dbReference type="ChEBI" id="CHEBI:49883"/>
    </cofactor>
    <text evidence="8">Binds 2 [4Fe-4S] clusters per subunit.</text>
</comment>
<feature type="binding site" evidence="8">
    <location>
        <position position="435"/>
    </location>
    <ligand>
        <name>[4Fe-4S] cluster</name>
        <dbReference type="ChEBI" id="CHEBI:49883"/>
        <label>1</label>
    </ligand>
</feature>
<keyword evidence="1 8" id="KW-0813">Transport</keyword>
<dbReference type="InterPro" id="IPR037225">
    <property type="entry name" value="Nuo51_FMN-bd_sf"/>
</dbReference>
<dbReference type="EMBL" id="CP018632">
    <property type="protein sequence ID" value="ASJ70424.1"/>
    <property type="molecule type" value="Genomic_DNA"/>
</dbReference>
<evidence type="ECO:0000256" key="5">
    <source>
        <dbReference type="ARBA" id="ARBA00022982"/>
    </source>
</evidence>
<keyword evidence="8" id="KW-0472">Membrane</keyword>
<dbReference type="Gene3D" id="3.30.70.3270">
    <property type="match status" value="1"/>
</dbReference>
<evidence type="ECO:0000256" key="2">
    <source>
        <dbReference type="ARBA" id="ARBA00022485"/>
    </source>
</evidence>
<keyword evidence="12" id="KW-1185">Reference proteome</keyword>
<evidence type="ECO:0000256" key="4">
    <source>
        <dbReference type="ARBA" id="ARBA00022737"/>
    </source>
</evidence>
<dbReference type="SUPFAM" id="SSF142019">
    <property type="entry name" value="Nqo1 FMN-binding domain-like"/>
    <property type="match status" value="1"/>
</dbReference>
<dbReference type="AlphaFoldDB" id="A0A2Z2NTI1"/>
<feature type="binding site" evidence="8">
    <location>
        <position position="389"/>
    </location>
    <ligand>
        <name>[4Fe-4S] cluster</name>
        <dbReference type="ChEBI" id="CHEBI:49883"/>
        <label>1</label>
    </ligand>
</feature>
<protein>
    <recommendedName>
        <fullName evidence="8">Ion-translocating oxidoreductase complex subunit C</fullName>
        <ecNumber evidence="8">7.-.-.-</ecNumber>
    </recommendedName>
    <alternativeName>
        <fullName evidence="8">Rnf electron transport complex subunit C</fullName>
    </alternativeName>
</protein>
<evidence type="ECO:0000256" key="3">
    <source>
        <dbReference type="ARBA" id="ARBA00022723"/>
    </source>
</evidence>
<dbReference type="Pfam" id="PF12838">
    <property type="entry name" value="Fer4_7"/>
    <property type="match status" value="1"/>
</dbReference>
<name>A0A2Z2NTI1_9GAMM</name>
<dbReference type="Pfam" id="PF01512">
    <property type="entry name" value="Complex1_51K"/>
    <property type="match status" value="1"/>
</dbReference>
<dbReference type="SUPFAM" id="SSF142984">
    <property type="entry name" value="Nqo1 middle domain-like"/>
    <property type="match status" value="1"/>
</dbReference>
<dbReference type="GO" id="GO:0009055">
    <property type="term" value="F:electron transfer activity"/>
    <property type="evidence" value="ECO:0007669"/>
    <property type="project" value="InterPro"/>
</dbReference>
<keyword evidence="4 8" id="KW-0677">Repeat</keyword>
<feature type="domain" description="4Fe-4S ferredoxin-type" evidence="10">
    <location>
        <begin position="375"/>
        <end position="406"/>
    </location>
</feature>
<dbReference type="GO" id="GO:0022900">
    <property type="term" value="P:electron transport chain"/>
    <property type="evidence" value="ECO:0007669"/>
    <property type="project" value="UniProtKB-UniRule"/>
</dbReference>
<dbReference type="Pfam" id="PF13375">
    <property type="entry name" value="RnfC_N"/>
    <property type="match status" value="1"/>
</dbReference>
<feature type="binding site" evidence="8">
    <location>
        <position position="425"/>
    </location>
    <ligand>
        <name>[4Fe-4S] cluster</name>
        <dbReference type="ChEBI" id="CHEBI:49883"/>
        <label>2</label>
    </ligand>
</feature>